<dbReference type="Gene3D" id="3.30.1360.120">
    <property type="entry name" value="Probable tRNA modification gtpase trme, domain 1"/>
    <property type="match status" value="1"/>
</dbReference>
<dbReference type="EMBL" id="BANT01000028">
    <property type="protein sequence ID" value="GAC57964.1"/>
    <property type="molecule type" value="Genomic_DNA"/>
</dbReference>
<evidence type="ECO:0000313" key="5">
    <source>
        <dbReference type="EMBL" id="GAC57964.1"/>
    </source>
</evidence>
<feature type="domain" description="GCVT N-terminal" evidence="3">
    <location>
        <begin position="37"/>
        <end position="257"/>
    </location>
</feature>
<evidence type="ECO:0000259" key="4">
    <source>
        <dbReference type="Pfam" id="PF25455"/>
    </source>
</evidence>
<name>L7LAQ1_9ACTN</name>
<dbReference type="PANTHER" id="PTHR22602:SF0">
    <property type="entry name" value="TRANSFERASE CAF17, MITOCHONDRIAL-RELATED"/>
    <property type="match status" value="1"/>
</dbReference>
<keyword evidence="6" id="KW-1185">Reference proteome</keyword>
<dbReference type="InterPro" id="IPR057460">
    <property type="entry name" value="CAF17_C"/>
</dbReference>
<dbReference type="PANTHER" id="PTHR22602">
    <property type="entry name" value="TRANSFERASE CAF17, MITOCHONDRIAL-RELATED"/>
    <property type="match status" value="1"/>
</dbReference>
<dbReference type="Pfam" id="PF01571">
    <property type="entry name" value="GCV_T"/>
    <property type="match status" value="1"/>
</dbReference>
<evidence type="ECO:0000256" key="1">
    <source>
        <dbReference type="ARBA" id="ARBA00022946"/>
    </source>
</evidence>
<proteinExistence type="predicted"/>
<gene>
    <name evidence="5" type="ORF">GOHSU_28_00180</name>
</gene>
<dbReference type="eggNOG" id="COG0354">
    <property type="taxonomic scope" value="Bacteria"/>
</dbReference>
<dbReference type="RefSeq" id="WP_005941146.1">
    <property type="nucleotide sequence ID" value="NZ_ATVK01000053.1"/>
</dbReference>
<dbReference type="OrthoDB" id="9796287at2"/>
<dbReference type="SUPFAM" id="SSF103025">
    <property type="entry name" value="Folate-binding domain"/>
    <property type="match status" value="1"/>
</dbReference>
<feature type="region of interest" description="Disordered" evidence="2">
    <location>
        <begin position="1"/>
        <end position="21"/>
    </location>
</feature>
<evidence type="ECO:0000259" key="3">
    <source>
        <dbReference type="Pfam" id="PF01571"/>
    </source>
</evidence>
<feature type="domain" description="CAF17 C-terminal" evidence="4">
    <location>
        <begin position="292"/>
        <end position="361"/>
    </location>
</feature>
<evidence type="ECO:0000313" key="6">
    <source>
        <dbReference type="Proteomes" id="UP000053405"/>
    </source>
</evidence>
<organism evidence="5 6">
    <name type="scientific">Gordonia hirsuta DSM 44140 = NBRC 16056</name>
    <dbReference type="NCBI Taxonomy" id="1121927"/>
    <lineage>
        <taxon>Bacteria</taxon>
        <taxon>Bacillati</taxon>
        <taxon>Actinomycetota</taxon>
        <taxon>Actinomycetes</taxon>
        <taxon>Mycobacteriales</taxon>
        <taxon>Gordoniaceae</taxon>
        <taxon>Gordonia</taxon>
    </lineage>
</organism>
<protein>
    <submittedName>
        <fullName evidence="5">Uncharacterized protein</fullName>
    </submittedName>
</protein>
<sequence>MAVDPSPILLRHSTAVPTPDGDLSPGVAWHYGDPLGEQRTAVRSAVIVDRSDRAVIELAGPDRLTWLHTIVSQDVAELGDRKSAESLSLDGNGRVEDHFVLTDVDLVTWVDTEHDRGDALRQYLERMVFRSDVTVTARPDMRVLTLIGPQARTGRLAEMLEIHPEAQVYDAGDLPEQHHEDEPLGFWRIMPPTGEDRDVPVVDLVVPDTEVTQWWTEIVAAGAGEAGVWAQEALRVAAMRPRLGIDTDERTIAHEADWIGGPAEYGAVHLEKGCYRGQETVARVHNLGRPPRRLVLLHLDGSAGDRPSTGDPVTLDGRAVGRIGTVIDHHELGPIALALVRRAVPVDAQLTVGDGEGTAARIDADFYTSDDSVPAGRAAVNRLRGRD</sequence>
<accession>L7LAQ1</accession>
<dbReference type="GO" id="GO:0016226">
    <property type="term" value="P:iron-sulfur cluster assembly"/>
    <property type="evidence" value="ECO:0007669"/>
    <property type="project" value="TreeGrafter"/>
</dbReference>
<dbReference type="InterPro" id="IPR006222">
    <property type="entry name" value="GCVT_N"/>
</dbReference>
<dbReference type="Pfam" id="PF25455">
    <property type="entry name" value="Beta-barrel_CAF17_C"/>
    <property type="match status" value="1"/>
</dbReference>
<keyword evidence="1" id="KW-0809">Transit peptide</keyword>
<dbReference type="STRING" id="1121927.GOHSU_28_00180"/>
<dbReference type="NCBIfam" id="TIGR03317">
    <property type="entry name" value="ygfZ_signature"/>
    <property type="match status" value="1"/>
</dbReference>
<dbReference type="Proteomes" id="UP000053405">
    <property type="component" value="Unassembled WGS sequence"/>
</dbReference>
<reference evidence="5 6" key="1">
    <citation type="submission" date="2012-12" db="EMBL/GenBank/DDBJ databases">
        <title>Whole genome shotgun sequence of Gordonia hirsuta NBRC 16056.</title>
        <authorList>
            <person name="Isaki-Nakamura S."/>
            <person name="Hosoyama A."/>
            <person name="Tsuchikane K."/>
            <person name="Katsumata H."/>
            <person name="Baba S."/>
            <person name="Yamazaki S."/>
            <person name="Fujita N."/>
        </authorList>
    </citation>
    <scope>NUCLEOTIDE SEQUENCE [LARGE SCALE GENOMIC DNA]</scope>
    <source>
        <strain evidence="5 6">NBRC 16056</strain>
    </source>
</reference>
<comment type="caution">
    <text evidence="5">The sequence shown here is derived from an EMBL/GenBank/DDBJ whole genome shotgun (WGS) entry which is preliminary data.</text>
</comment>
<dbReference type="InterPro" id="IPR027266">
    <property type="entry name" value="TrmE/GcvT-like"/>
</dbReference>
<evidence type="ECO:0000256" key="2">
    <source>
        <dbReference type="SAM" id="MobiDB-lite"/>
    </source>
</evidence>
<dbReference type="InterPro" id="IPR045179">
    <property type="entry name" value="YgfZ/GcvT"/>
</dbReference>
<dbReference type="InterPro" id="IPR017703">
    <property type="entry name" value="YgfZ/GCV_T_CS"/>
</dbReference>
<dbReference type="PIRSF" id="PIRSF006487">
    <property type="entry name" value="GcvT"/>
    <property type="match status" value="1"/>
</dbReference>
<dbReference type="AlphaFoldDB" id="L7LAQ1"/>